<dbReference type="Proteomes" id="UP000664521">
    <property type="component" value="Unassembled WGS sequence"/>
</dbReference>
<protein>
    <submittedName>
        <fullName evidence="1">Uncharacterized protein</fullName>
    </submittedName>
</protein>
<dbReference type="EMBL" id="CAJPDS010000004">
    <property type="protein sequence ID" value="CAF9906166.1"/>
    <property type="molecule type" value="Genomic_DNA"/>
</dbReference>
<reference evidence="1" key="1">
    <citation type="submission" date="2021-03" db="EMBL/GenBank/DDBJ databases">
        <authorList>
            <person name="Tagirdzhanova G."/>
        </authorList>
    </citation>
    <scope>NUCLEOTIDE SEQUENCE</scope>
</reference>
<sequence length="278" mass="32320">MAAVSGRNTTPSLPPEIWDIIISNIPNSTKLQDLTYAWTECRHVSRRFKNQIEVHFGRLHLAKTFLNFDITYGWGSPIRFVFDRYSNDRKLAIFVPWQGNSNLPSFTSIRAKLERQTSVAWFNNPGQTVQIRQNMNDIVVPYVEFSLENGEISVDWRALYTSYLTEERLYARAYIDEHGQTSNPWSAERQALIAYMEAEMDEASLASMSGGLRHFWHACHRSRDEVRRLRLAYQYQKLTGAKICFDDQFCRDERVALNILYDARAAASIEMFNDEPVK</sequence>
<evidence type="ECO:0000313" key="1">
    <source>
        <dbReference type="EMBL" id="CAF9906166.1"/>
    </source>
</evidence>
<evidence type="ECO:0000313" key="2">
    <source>
        <dbReference type="Proteomes" id="UP000664521"/>
    </source>
</evidence>
<gene>
    <name evidence="1" type="ORF">HETSPECPRED_006087</name>
</gene>
<name>A0A8H3EG78_9LECA</name>
<proteinExistence type="predicted"/>
<dbReference type="OrthoDB" id="2997776at2759"/>
<organism evidence="1 2">
    <name type="scientific">Heterodermia speciosa</name>
    <dbReference type="NCBI Taxonomy" id="116794"/>
    <lineage>
        <taxon>Eukaryota</taxon>
        <taxon>Fungi</taxon>
        <taxon>Dikarya</taxon>
        <taxon>Ascomycota</taxon>
        <taxon>Pezizomycotina</taxon>
        <taxon>Lecanoromycetes</taxon>
        <taxon>OSLEUM clade</taxon>
        <taxon>Lecanoromycetidae</taxon>
        <taxon>Caliciales</taxon>
        <taxon>Physciaceae</taxon>
        <taxon>Heterodermia</taxon>
    </lineage>
</organism>
<comment type="caution">
    <text evidence="1">The sequence shown here is derived from an EMBL/GenBank/DDBJ whole genome shotgun (WGS) entry which is preliminary data.</text>
</comment>
<keyword evidence="2" id="KW-1185">Reference proteome</keyword>
<dbReference type="AlphaFoldDB" id="A0A8H3EG78"/>
<accession>A0A8H3EG78</accession>